<dbReference type="SUPFAM" id="SSF47226">
    <property type="entry name" value="Histidine-containing phosphotransfer domain, HPT domain"/>
    <property type="match status" value="1"/>
</dbReference>
<feature type="modified residue" description="Phosphohistidine" evidence="2">
    <location>
        <position position="54"/>
    </location>
</feature>
<dbReference type="AlphaFoldDB" id="A0A6L9MRG9"/>
<name>A0A6L9MRG9_9ALTE</name>
<protein>
    <recommendedName>
        <fullName evidence="3">HPt domain-containing protein</fullName>
    </recommendedName>
</protein>
<evidence type="ECO:0000313" key="5">
    <source>
        <dbReference type="Proteomes" id="UP000478837"/>
    </source>
</evidence>
<dbReference type="RefSeq" id="WP_163110031.1">
    <property type="nucleotide sequence ID" value="NZ_JAAAWP010000002.1"/>
</dbReference>
<dbReference type="PROSITE" id="PS50894">
    <property type="entry name" value="HPT"/>
    <property type="match status" value="1"/>
</dbReference>
<evidence type="ECO:0000256" key="1">
    <source>
        <dbReference type="ARBA" id="ARBA00023012"/>
    </source>
</evidence>
<sequence length="107" mass="12242">MFNTEVLVSLGGDVGEDVLEHLLVLFEAELRQQSSQLYSNSDPLMVDEILEILHILKNTSRLYGVEMLQERVDVLYERAQFTQEDIAELRSIIDKTVAHVPLIKESL</sequence>
<gene>
    <name evidence="4" type="ORF">GTW09_03095</name>
</gene>
<keyword evidence="5" id="KW-1185">Reference proteome</keyword>
<dbReference type="InterPro" id="IPR008207">
    <property type="entry name" value="Sig_transdc_His_kin_Hpt_dom"/>
</dbReference>
<dbReference type="Gene3D" id="1.20.120.160">
    <property type="entry name" value="HPT domain"/>
    <property type="match status" value="1"/>
</dbReference>
<keyword evidence="1" id="KW-0902">Two-component regulatory system</keyword>
<keyword evidence="2" id="KW-0597">Phosphoprotein</keyword>
<evidence type="ECO:0000256" key="2">
    <source>
        <dbReference type="PROSITE-ProRule" id="PRU00110"/>
    </source>
</evidence>
<evidence type="ECO:0000259" key="3">
    <source>
        <dbReference type="PROSITE" id="PS50894"/>
    </source>
</evidence>
<dbReference type="GO" id="GO:0004672">
    <property type="term" value="F:protein kinase activity"/>
    <property type="evidence" value="ECO:0007669"/>
    <property type="project" value="UniProtKB-ARBA"/>
</dbReference>
<dbReference type="Proteomes" id="UP000478837">
    <property type="component" value="Unassembled WGS sequence"/>
</dbReference>
<dbReference type="EMBL" id="JAAAWP010000002">
    <property type="protein sequence ID" value="NDW20505.1"/>
    <property type="molecule type" value="Genomic_DNA"/>
</dbReference>
<comment type="caution">
    <text evidence="4">The sequence shown here is derived from an EMBL/GenBank/DDBJ whole genome shotgun (WGS) entry which is preliminary data.</text>
</comment>
<reference evidence="4 5" key="1">
    <citation type="submission" date="2020-01" db="EMBL/GenBank/DDBJ databases">
        <title>Genomes of bacteria type strains.</title>
        <authorList>
            <person name="Chen J."/>
            <person name="Zhu S."/>
            <person name="Yang J."/>
        </authorList>
    </citation>
    <scope>NUCLEOTIDE SEQUENCE [LARGE SCALE GENOMIC DNA]</scope>
    <source>
        <strain evidence="4 5">LMG 22958</strain>
    </source>
</reference>
<feature type="domain" description="HPt" evidence="3">
    <location>
        <begin position="15"/>
        <end position="107"/>
    </location>
</feature>
<evidence type="ECO:0000313" key="4">
    <source>
        <dbReference type="EMBL" id="NDW20505.1"/>
    </source>
</evidence>
<proteinExistence type="predicted"/>
<dbReference type="InterPro" id="IPR036641">
    <property type="entry name" value="HPT_dom_sf"/>
</dbReference>
<dbReference type="GO" id="GO:0000160">
    <property type="term" value="P:phosphorelay signal transduction system"/>
    <property type="evidence" value="ECO:0007669"/>
    <property type="project" value="UniProtKB-KW"/>
</dbReference>
<organism evidence="4 5">
    <name type="scientific">Alteromonas hispanica</name>
    <dbReference type="NCBI Taxonomy" id="315421"/>
    <lineage>
        <taxon>Bacteria</taxon>
        <taxon>Pseudomonadati</taxon>
        <taxon>Pseudomonadota</taxon>
        <taxon>Gammaproteobacteria</taxon>
        <taxon>Alteromonadales</taxon>
        <taxon>Alteromonadaceae</taxon>
        <taxon>Alteromonas/Salinimonas group</taxon>
        <taxon>Alteromonas</taxon>
    </lineage>
</organism>
<accession>A0A6L9MRG9</accession>